<dbReference type="EC" id="2.7.7.7" evidence="13 14"/>
<evidence type="ECO:0000256" key="1">
    <source>
        <dbReference type="ARBA" id="ARBA00007705"/>
    </source>
</evidence>
<dbReference type="InterPro" id="IPR020045">
    <property type="entry name" value="DNA_polI_H3TH"/>
</dbReference>
<dbReference type="CDD" id="cd09859">
    <property type="entry name" value="PIN_53EXO"/>
    <property type="match status" value="1"/>
</dbReference>
<dbReference type="PANTHER" id="PTHR10133:SF27">
    <property type="entry name" value="DNA POLYMERASE NU"/>
    <property type="match status" value="1"/>
</dbReference>
<dbReference type="InterPro" id="IPR018320">
    <property type="entry name" value="DNA_polymerase_1"/>
</dbReference>
<dbReference type="GO" id="GO:0006302">
    <property type="term" value="P:double-strand break repair"/>
    <property type="evidence" value="ECO:0007669"/>
    <property type="project" value="TreeGrafter"/>
</dbReference>
<keyword evidence="3 14" id="KW-0548">Nucleotidyltransferase</keyword>
<dbReference type="SUPFAM" id="SSF47807">
    <property type="entry name" value="5' to 3' exonuclease, C-terminal subdomain"/>
    <property type="match status" value="1"/>
</dbReference>
<evidence type="ECO:0000256" key="3">
    <source>
        <dbReference type="ARBA" id="ARBA00022695"/>
    </source>
</evidence>
<dbReference type="NCBIfam" id="TIGR00593">
    <property type="entry name" value="pola"/>
    <property type="match status" value="1"/>
</dbReference>
<dbReference type="FunFam" id="3.40.50.1010:FF:000001">
    <property type="entry name" value="DNA polymerase I"/>
    <property type="match status" value="1"/>
</dbReference>
<keyword evidence="9 14" id="KW-0239">DNA-directed DNA polymerase</keyword>
<comment type="function">
    <text evidence="14">In addition to polymerase activity, this DNA polymerase exhibits 5'-3' exonuclease activity.</text>
</comment>
<evidence type="ECO:0000256" key="14">
    <source>
        <dbReference type="RuleBase" id="RU004460"/>
    </source>
</evidence>
<dbReference type="FunFam" id="1.20.1060.10:FF:000001">
    <property type="entry name" value="DNA polymerase I"/>
    <property type="match status" value="1"/>
</dbReference>
<dbReference type="Pfam" id="PF00476">
    <property type="entry name" value="DNA_pol_A"/>
    <property type="match status" value="1"/>
</dbReference>
<dbReference type="RefSeq" id="WP_124104501.1">
    <property type="nucleotide sequence ID" value="NZ_LR027517.1"/>
</dbReference>
<dbReference type="Gene3D" id="1.20.1060.10">
    <property type="entry name" value="Taq DNA Polymerase, Chain T, domain 4"/>
    <property type="match status" value="1"/>
</dbReference>
<feature type="domain" description="5'-3' exonuclease" evidence="15">
    <location>
        <begin position="12"/>
        <end position="266"/>
    </location>
</feature>
<evidence type="ECO:0000256" key="13">
    <source>
        <dbReference type="NCBIfam" id="TIGR00593"/>
    </source>
</evidence>
<evidence type="ECO:0000256" key="10">
    <source>
        <dbReference type="ARBA" id="ARBA00023125"/>
    </source>
</evidence>
<evidence type="ECO:0000256" key="5">
    <source>
        <dbReference type="ARBA" id="ARBA00022722"/>
    </source>
</evidence>
<dbReference type="GO" id="GO:0008409">
    <property type="term" value="F:5'-3' exonuclease activity"/>
    <property type="evidence" value="ECO:0007669"/>
    <property type="project" value="UniProtKB-UniRule"/>
</dbReference>
<dbReference type="InterPro" id="IPR019760">
    <property type="entry name" value="DNA-dir_DNA_pol_A_CS"/>
</dbReference>
<dbReference type="GO" id="GO:0006261">
    <property type="term" value="P:DNA-templated DNA replication"/>
    <property type="evidence" value="ECO:0007669"/>
    <property type="project" value="UniProtKB-UniRule"/>
</dbReference>
<dbReference type="SMART" id="SM00475">
    <property type="entry name" value="53EXOc"/>
    <property type="match status" value="1"/>
</dbReference>
<dbReference type="GO" id="GO:0003887">
    <property type="term" value="F:DNA-directed DNA polymerase activity"/>
    <property type="evidence" value="ECO:0007669"/>
    <property type="project" value="UniProtKB-UniRule"/>
</dbReference>
<organism evidence="17 18">
    <name type="scientific">Thermus thermophilus</name>
    <dbReference type="NCBI Taxonomy" id="274"/>
    <lineage>
        <taxon>Bacteria</taxon>
        <taxon>Thermotogati</taxon>
        <taxon>Deinococcota</taxon>
        <taxon>Deinococci</taxon>
        <taxon>Thermales</taxon>
        <taxon>Thermaceae</taxon>
        <taxon>Thermus</taxon>
    </lineage>
</organism>
<dbReference type="Pfam" id="PF01367">
    <property type="entry name" value="5_3_exonuc"/>
    <property type="match status" value="1"/>
</dbReference>
<dbReference type="SUPFAM" id="SSF56672">
    <property type="entry name" value="DNA/RNA polymerases"/>
    <property type="match status" value="1"/>
</dbReference>
<dbReference type="Pfam" id="PF02739">
    <property type="entry name" value="5_3_exonuc_N"/>
    <property type="match status" value="1"/>
</dbReference>
<dbReference type="InterPro" id="IPR036279">
    <property type="entry name" value="5-3_exonuclease_C_sf"/>
</dbReference>
<keyword evidence="5" id="KW-0540">Nuclease</keyword>
<evidence type="ECO:0000256" key="9">
    <source>
        <dbReference type="ARBA" id="ARBA00022932"/>
    </source>
</evidence>
<sequence length="834" mass="94001">MEAMLPLFEPKGRVLLVDGHHLAYRTFFALKGLTTSRGEPVQAVYGFAKSLLKALKEDGYKAVFVVFDAKAPSFRHEAYEAYKAGRAPTPEDFPRQLALIKELVDLLGFTRLEVQGYEADDVLATLAKKAEKEGYEVRILTADRDLYQLVSDRVAVLHPEGHLITPEWLWEKYGLRPEQWVDFRALVGDPSDNLPGVKGIGEKTALKLLKEWGSLENLLKNLDRVKPESVRERIKAHLEDLKLSLELSRVRADLPLEVDFARRREPDREGLRAFLERLEFGSLLHEFGLLEAPAPLEEAPWPPPEGAFVGFVLSRPEPMWAELKALAACRDGRVHRAADPLAGLKDLKEVRGLLAKDLAVLALREGLDLAPSDDPMLLAYLLDPSNTTPEGVARRYGGEWTEDAAHRALLAERLQQNLLERLKGEEKLLWLYQEVEKPLSRVLAHMEATGVRLDVAYLQALSLELAEEIRRLEEEVFRLAGHPFNLNSRDQLERVLFDELRLPALGKTQKTGKRSTSAAVLEALREAHPIVEKILQHRELTKLKNTYVDPLPSLVHPSTGRLHTRFNQTATATGRLSSSDPNLQNIPVRTPLGQRIRRAFVAEAGWALVALDYSQIELRVLAHLSGDENLIRVFQEGKDIHTQTASWMFGVPPEAVDPLMRRAAKTVNFGVLYGMSAHRLSQELAIPYEEAVAFIERYFQSFPKVRAWIEKTLEEGRKRGYVETLFGRRRYVPDLNARVKSVREAAERMAFNMPVQGTAADLMKLAMVKLFPHLREMGARMLLQVHDELLLEAPQARAEEVAALAKEAMEKAYPLAVPLEVEVGIGEDWLSAKG</sequence>
<dbReference type="FunFam" id="1.10.150.20:FF:000003">
    <property type="entry name" value="DNA polymerase I"/>
    <property type="match status" value="1"/>
</dbReference>
<protein>
    <recommendedName>
        <fullName evidence="13 14">DNA polymerase I</fullName>
        <ecNumber evidence="13 14">2.7.7.7</ecNumber>
    </recommendedName>
</protein>
<dbReference type="InterPro" id="IPR043502">
    <property type="entry name" value="DNA/RNA_pol_sf"/>
</dbReference>
<dbReference type="InterPro" id="IPR029060">
    <property type="entry name" value="PIN-like_dom_sf"/>
</dbReference>
<dbReference type="InterPro" id="IPR012337">
    <property type="entry name" value="RNaseH-like_sf"/>
</dbReference>
<evidence type="ECO:0000256" key="7">
    <source>
        <dbReference type="ARBA" id="ARBA00022801"/>
    </source>
</evidence>
<dbReference type="SMART" id="SM00279">
    <property type="entry name" value="HhH2"/>
    <property type="match status" value="1"/>
</dbReference>
<dbReference type="SUPFAM" id="SSF53098">
    <property type="entry name" value="Ribonuclease H-like"/>
    <property type="match status" value="1"/>
</dbReference>
<keyword evidence="10 14" id="KW-0238">DNA-binding</keyword>
<evidence type="ECO:0000259" key="16">
    <source>
        <dbReference type="SMART" id="SM00482"/>
    </source>
</evidence>
<dbReference type="InterPro" id="IPR001098">
    <property type="entry name" value="DNA-dir_DNA_pol_A_palm_dom"/>
</dbReference>
<dbReference type="GO" id="GO:0001882">
    <property type="term" value="F:nucleoside binding"/>
    <property type="evidence" value="ECO:0007669"/>
    <property type="project" value="InterPro"/>
</dbReference>
<dbReference type="Gene3D" id="3.40.50.1010">
    <property type="entry name" value="5'-nuclease"/>
    <property type="match status" value="1"/>
</dbReference>
<evidence type="ECO:0000259" key="15">
    <source>
        <dbReference type="SMART" id="SM00475"/>
    </source>
</evidence>
<evidence type="ECO:0000256" key="2">
    <source>
        <dbReference type="ARBA" id="ARBA00022679"/>
    </source>
</evidence>
<dbReference type="PRINTS" id="PR00868">
    <property type="entry name" value="DNAPOLI"/>
</dbReference>
<dbReference type="CDD" id="cd09898">
    <property type="entry name" value="H3TH_53EXO"/>
    <property type="match status" value="1"/>
</dbReference>
<dbReference type="PROSITE" id="PS00447">
    <property type="entry name" value="DNA_POLYMERASE_A"/>
    <property type="match status" value="1"/>
</dbReference>
<dbReference type="Pfam" id="PF09281">
    <property type="entry name" value="Taq-exonuc"/>
    <property type="match status" value="1"/>
</dbReference>
<dbReference type="SMART" id="SM00482">
    <property type="entry name" value="POLAc"/>
    <property type="match status" value="1"/>
</dbReference>
<dbReference type="InterPro" id="IPR036397">
    <property type="entry name" value="RNaseH_sf"/>
</dbReference>
<keyword evidence="2 14" id="KW-0808">Transferase</keyword>
<comment type="similarity">
    <text evidence="1 14">Belongs to the DNA polymerase type-A family.</text>
</comment>
<dbReference type="PANTHER" id="PTHR10133">
    <property type="entry name" value="DNA POLYMERASE I"/>
    <property type="match status" value="1"/>
</dbReference>
<dbReference type="Gene3D" id="1.10.150.20">
    <property type="entry name" value="5' to 3' exonuclease, C-terminal subdomain"/>
    <property type="match status" value="2"/>
</dbReference>
<evidence type="ECO:0000313" key="18">
    <source>
        <dbReference type="Proteomes" id="UP000279841"/>
    </source>
</evidence>
<feature type="domain" description="DNA-directed DNA polymerase family A palm" evidence="16">
    <location>
        <begin position="593"/>
        <end position="797"/>
    </location>
</feature>
<dbReference type="GO" id="GO:0003677">
    <property type="term" value="F:DNA binding"/>
    <property type="evidence" value="ECO:0007669"/>
    <property type="project" value="UniProtKB-UniRule"/>
</dbReference>
<dbReference type="FunFam" id="1.10.150.20:FF:000002">
    <property type="entry name" value="DNA polymerase I"/>
    <property type="match status" value="1"/>
</dbReference>
<dbReference type="AlphaFoldDB" id="A0A3P4AP91"/>
<dbReference type="Gene3D" id="3.30.70.370">
    <property type="match status" value="1"/>
</dbReference>
<dbReference type="InterPro" id="IPR015361">
    <property type="entry name" value="Taq_pol_thermo_exonuc"/>
</dbReference>
<evidence type="ECO:0000256" key="6">
    <source>
        <dbReference type="ARBA" id="ARBA00022763"/>
    </source>
</evidence>
<keyword evidence="11 14" id="KW-0234">DNA repair</keyword>
<dbReference type="EMBL" id="LR027517">
    <property type="protein sequence ID" value="VCU52947.1"/>
    <property type="molecule type" value="Genomic_DNA"/>
</dbReference>
<evidence type="ECO:0000256" key="8">
    <source>
        <dbReference type="ARBA" id="ARBA00022839"/>
    </source>
</evidence>
<reference evidence="17 18" key="1">
    <citation type="submission" date="2018-10" db="EMBL/GenBank/DDBJ databases">
        <authorList>
            <person name="Peiro R."/>
            <person name="Begona"/>
            <person name="Cbmso G."/>
            <person name="Lopez M."/>
            <person name="Gonzalez S."/>
            <person name="Sacristan E."/>
            <person name="Castillo E."/>
        </authorList>
    </citation>
    <scope>NUCLEOTIDE SEQUENCE [LARGE SCALE GENOMIC DNA]</scope>
    <source>
        <strain evidence="17">TTHNAR1</strain>
    </source>
</reference>
<dbReference type="InterPro" id="IPR002298">
    <property type="entry name" value="DNA_polymerase_A"/>
</dbReference>
<evidence type="ECO:0000256" key="4">
    <source>
        <dbReference type="ARBA" id="ARBA00022705"/>
    </source>
</evidence>
<name>A0A3P4AP91_THETH</name>
<dbReference type="SUPFAM" id="SSF88723">
    <property type="entry name" value="PIN domain-like"/>
    <property type="match status" value="1"/>
</dbReference>
<dbReference type="CDD" id="cd08637">
    <property type="entry name" value="DNA_pol_A_pol_I_C"/>
    <property type="match status" value="1"/>
</dbReference>
<accession>A0A3P4AP91</accession>
<keyword evidence="7 14" id="KW-0378">Hydrolase</keyword>
<dbReference type="InterPro" id="IPR002421">
    <property type="entry name" value="5-3_exonuclease"/>
</dbReference>
<dbReference type="Gene3D" id="3.30.420.10">
    <property type="entry name" value="Ribonuclease H-like superfamily/Ribonuclease H"/>
    <property type="match status" value="1"/>
</dbReference>
<dbReference type="InterPro" id="IPR020046">
    <property type="entry name" value="5-3_exonucl_a-hlix_arch_N"/>
</dbReference>
<keyword evidence="6 14" id="KW-0227">DNA damage</keyword>
<evidence type="ECO:0000256" key="12">
    <source>
        <dbReference type="ARBA" id="ARBA00049244"/>
    </source>
</evidence>
<evidence type="ECO:0000256" key="11">
    <source>
        <dbReference type="ARBA" id="ARBA00023204"/>
    </source>
</evidence>
<dbReference type="InterPro" id="IPR008918">
    <property type="entry name" value="HhH2"/>
</dbReference>
<comment type="catalytic activity">
    <reaction evidence="12 14">
        <text>DNA(n) + a 2'-deoxyribonucleoside 5'-triphosphate = DNA(n+1) + diphosphate</text>
        <dbReference type="Rhea" id="RHEA:22508"/>
        <dbReference type="Rhea" id="RHEA-COMP:17339"/>
        <dbReference type="Rhea" id="RHEA-COMP:17340"/>
        <dbReference type="ChEBI" id="CHEBI:33019"/>
        <dbReference type="ChEBI" id="CHEBI:61560"/>
        <dbReference type="ChEBI" id="CHEBI:173112"/>
        <dbReference type="EC" id="2.7.7.7"/>
    </reaction>
</comment>
<gene>
    <name evidence="17" type="primary">polA_1</name>
    <name evidence="14" type="synonym">polA</name>
    <name evidence="17" type="ORF">TTHN1_00705</name>
</gene>
<dbReference type="Proteomes" id="UP000279841">
    <property type="component" value="Chromosome"/>
</dbReference>
<keyword evidence="4 14" id="KW-0235">DNA replication</keyword>
<evidence type="ECO:0000313" key="17">
    <source>
        <dbReference type="EMBL" id="VCU52947.1"/>
    </source>
</evidence>
<proteinExistence type="inferred from homology"/>
<keyword evidence="8 14" id="KW-0269">Exonuclease</keyword>